<feature type="region of interest" description="Disordered" evidence="4">
    <location>
        <begin position="495"/>
        <end position="523"/>
    </location>
</feature>
<evidence type="ECO:0000313" key="7">
    <source>
        <dbReference type="EMBL" id="KAF1980582.1"/>
    </source>
</evidence>
<keyword evidence="1" id="KW-0064">Aspartyl protease</keyword>
<feature type="domain" description="CCHC-type" evidence="5">
    <location>
        <begin position="198"/>
        <end position="213"/>
    </location>
</feature>
<gene>
    <name evidence="7" type="ORF">K402DRAFT_29393</name>
</gene>
<keyword evidence="2" id="KW-0378">Hydrolase</keyword>
<dbReference type="Gene3D" id="2.40.70.10">
    <property type="entry name" value="Acid Proteases"/>
    <property type="match status" value="1"/>
</dbReference>
<dbReference type="CDD" id="cd00303">
    <property type="entry name" value="retropepsin_like"/>
    <property type="match status" value="1"/>
</dbReference>
<dbReference type="EMBL" id="ML977258">
    <property type="protein sequence ID" value="KAF1980582.1"/>
    <property type="molecule type" value="Genomic_DNA"/>
</dbReference>
<dbReference type="InterPro" id="IPR001878">
    <property type="entry name" value="Znf_CCHC"/>
</dbReference>
<evidence type="ECO:0000256" key="3">
    <source>
        <dbReference type="PROSITE-ProRule" id="PRU00047"/>
    </source>
</evidence>
<organism evidence="7 8">
    <name type="scientific">Aulographum hederae CBS 113979</name>
    <dbReference type="NCBI Taxonomy" id="1176131"/>
    <lineage>
        <taxon>Eukaryota</taxon>
        <taxon>Fungi</taxon>
        <taxon>Dikarya</taxon>
        <taxon>Ascomycota</taxon>
        <taxon>Pezizomycotina</taxon>
        <taxon>Dothideomycetes</taxon>
        <taxon>Pleosporomycetidae</taxon>
        <taxon>Aulographales</taxon>
        <taxon>Aulographaceae</taxon>
    </lineage>
</organism>
<dbReference type="Pfam" id="PF13975">
    <property type="entry name" value="gag-asp_proteas"/>
    <property type="match status" value="1"/>
</dbReference>
<evidence type="ECO:0000259" key="5">
    <source>
        <dbReference type="PROSITE" id="PS50158"/>
    </source>
</evidence>
<name>A0A6G1GI98_9PEZI</name>
<evidence type="ECO:0008006" key="9">
    <source>
        <dbReference type="Google" id="ProtNLM"/>
    </source>
</evidence>
<dbReference type="InterPro" id="IPR001995">
    <property type="entry name" value="Peptidase_A2_cat"/>
</dbReference>
<evidence type="ECO:0000313" key="8">
    <source>
        <dbReference type="Proteomes" id="UP000800041"/>
    </source>
</evidence>
<dbReference type="GO" id="GO:0003676">
    <property type="term" value="F:nucleic acid binding"/>
    <property type="evidence" value="ECO:0007669"/>
    <property type="project" value="InterPro"/>
</dbReference>
<dbReference type="SUPFAM" id="SSF50630">
    <property type="entry name" value="Acid proteases"/>
    <property type="match status" value="1"/>
</dbReference>
<keyword evidence="3" id="KW-0863">Zinc-finger</keyword>
<feature type="compositionally biased region" description="Acidic residues" evidence="4">
    <location>
        <begin position="314"/>
        <end position="331"/>
    </location>
</feature>
<dbReference type="GO" id="GO:0004190">
    <property type="term" value="F:aspartic-type endopeptidase activity"/>
    <property type="evidence" value="ECO:0007669"/>
    <property type="project" value="UniProtKB-KW"/>
</dbReference>
<dbReference type="PROSITE" id="PS50175">
    <property type="entry name" value="ASP_PROT_RETROV"/>
    <property type="match status" value="1"/>
</dbReference>
<keyword evidence="3" id="KW-0862">Zinc</keyword>
<dbReference type="InterPro" id="IPR036875">
    <property type="entry name" value="Znf_CCHC_sf"/>
</dbReference>
<dbReference type="GO" id="GO:0006508">
    <property type="term" value="P:proteolysis"/>
    <property type="evidence" value="ECO:0007669"/>
    <property type="project" value="InterPro"/>
</dbReference>
<evidence type="ECO:0000256" key="2">
    <source>
        <dbReference type="ARBA" id="ARBA00022801"/>
    </source>
</evidence>
<accession>A0A6G1GI98</accession>
<sequence>MVRMLHRILEQRSNAREMINGTDEERSTGYKVNEAQFSIEKRPETERARVPEVNPESYRSNVAEGMGRGIGNPMPRENRFQQPRLVEGSASFNQEVDRLAGLFEQMRVSAGGVLSSDFVQKGIQSYDEMEPARKNMSVAAAVLKRIELLSAGSSGAAAQFTSYNVAAGGYDKRGANGQTLFNPTTGKRGGRGGGGNYKCWMCGDYAHFQPECPWIQEPTVKRYLVWNTAERKFQHARTGEYVPGYHFRPANTKWEGLMEYLAEDNIAIPSEADMRADERYTQRVQPHSGAANQSQSAPQQPGPTMTVSSIGVDDSFDLGDDGMEAGSDEENGPQAMKSRDRVVQAMAIGENSRLAQIPADKRKVIGSRVEKKKVEKAPATIRNLRAGDYVRRNEVPGLPRSNEVPDTQFTSVTMQGEEELEEGEIDERPTVPKPRRVRVNNFEALNRQYPDLPVAQKLMDTLVEVPLAWALSHNDLTKAYFSKGLPVELAPPDLVEEKERQREERREKATRKKNAPGNHFQVSSMGISESDEDVEYFQVSAVSVGPSDPDALDDAIEDFLVNKIAVADTRDLTAAQLDNYDSSQDVWRYRYACPTLTATIHGWEVEGLLDTGAEINVISWEVAMKTRLVIDMLPKEVRHANLVTANGSKQGFEGLAVQVPIRIGGMLVPTEFLVLKGLSHHVIFGQQFLCRTTSRLQSYPDGSVFATFRSLDGTKSVSCQAAGPFLNSRKTPQDTITDVTLEEEKE</sequence>
<dbReference type="Proteomes" id="UP000800041">
    <property type="component" value="Unassembled WGS sequence"/>
</dbReference>
<feature type="compositionally biased region" description="Basic and acidic residues" evidence="4">
    <location>
        <begin position="495"/>
        <end position="507"/>
    </location>
</feature>
<keyword evidence="1" id="KW-0645">Protease</keyword>
<dbReference type="PROSITE" id="PS00141">
    <property type="entry name" value="ASP_PROTEASE"/>
    <property type="match status" value="1"/>
</dbReference>
<protein>
    <recommendedName>
        <fullName evidence="9">CCHC-type domain-containing protein</fullName>
    </recommendedName>
</protein>
<feature type="domain" description="Peptidase A2" evidence="6">
    <location>
        <begin position="605"/>
        <end position="619"/>
    </location>
</feature>
<dbReference type="SUPFAM" id="SSF57756">
    <property type="entry name" value="Retrovirus zinc finger-like domains"/>
    <property type="match status" value="1"/>
</dbReference>
<feature type="region of interest" description="Disordered" evidence="4">
    <location>
        <begin position="280"/>
        <end position="336"/>
    </location>
</feature>
<evidence type="ECO:0000259" key="6">
    <source>
        <dbReference type="PROSITE" id="PS50175"/>
    </source>
</evidence>
<evidence type="ECO:0000256" key="1">
    <source>
        <dbReference type="ARBA" id="ARBA00022750"/>
    </source>
</evidence>
<dbReference type="GO" id="GO:0008270">
    <property type="term" value="F:zinc ion binding"/>
    <property type="evidence" value="ECO:0007669"/>
    <property type="project" value="UniProtKB-KW"/>
</dbReference>
<reference evidence="7" key="1">
    <citation type="journal article" date="2020" name="Stud. Mycol.">
        <title>101 Dothideomycetes genomes: a test case for predicting lifestyles and emergence of pathogens.</title>
        <authorList>
            <person name="Haridas S."/>
            <person name="Albert R."/>
            <person name="Binder M."/>
            <person name="Bloem J."/>
            <person name="Labutti K."/>
            <person name="Salamov A."/>
            <person name="Andreopoulos B."/>
            <person name="Baker S."/>
            <person name="Barry K."/>
            <person name="Bills G."/>
            <person name="Bluhm B."/>
            <person name="Cannon C."/>
            <person name="Castanera R."/>
            <person name="Culley D."/>
            <person name="Daum C."/>
            <person name="Ezra D."/>
            <person name="Gonzalez J."/>
            <person name="Henrissat B."/>
            <person name="Kuo A."/>
            <person name="Liang C."/>
            <person name="Lipzen A."/>
            <person name="Lutzoni F."/>
            <person name="Magnuson J."/>
            <person name="Mondo S."/>
            <person name="Nolan M."/>
            <person name="Ohm R."/>
            <person name="Pangilinan J."/>
            <person name="Park H.-J."/>
            <person name="Ramirez L."/>
            <person name="Alfaro M."/>
            <person name="Sun H."/>
            <person name="Tritt A."/>
            <person name="Yoshinaga Y."/>
            <person name="Zwiers L.-H."/>
            <person name="Turgeon B."/>
            <person name="Goodwin S."/>
            <person name="Spatafora J."/>
            <person name="Crous P."/>
            <person name="Grigoriev I."/>
        </authorList>
    </citation>
    <scope>NUCLEOTIDE SEQUENCE</scope>
    <source>
        <strain evidence="7">CBS 113979</strain>
    </source>
</reference>
<feature type="compositionally biased region" description="Low complexity" evidence="4">
    <location>
        <begin position="288"/>
        <end position="303"/>
    </location>
</feature>
<dbReference type="InterPro" id="IPR021109">
    <property type="entry name" value="Peptidase_aspartic_dom_sf"/>
</dbReference>
<dbReference type="AlphaFoldDB" id="A0A6G1GI98"/>
<dbReference type="InterPro" id="IPR001969">
    <property type="entry name" value="Aspartic_peptidase_AS"/>
</dbReference>
<dbReference type="PROSITE" id="PS50158">
    <property type="entry name" value="ZF_CCHC"/>
    <property type="match status" value="1"/>
</dbReference>
<evidence type="ECO:0000256" key="4">
    <source>
        <dbReference type="SAM" id="MobiDB-lite"/>
    </source>
</evidence>
<keyword evidence="3" id="KW-0479">Metal-binding</keyword>
<keyword evidence="8" id="KW-1185">Reference proteome</keyword>
<dbReference type="OrthoDB" id="3694886at2759"/>
<proteinExistence type="predicted"/>